<feature type="compositionally biased region" description="Basic and acidic residues" evidence="2">
    <location>
        <begin position="508"/>
        <end position="520"/>
    </location>
</feature>
<reference evidence="3" key="1">
    <citation type="submission" date="2021-02" db="EMBL/GenBank/DDBJ databases">
        <authorList>
            <person name="Nowell W R."/>
        </authorList>
    </citation>
    <scope>NUCLEOTIDE SEQUENCE</scope>
    <source>
        <strain evidence="3">Ploen Becks lab</strain>
    </source>
</reference>
<feature type="compositionally biased region" description="Basic residues" evidence="2">
    <location>
        <begin position="442"/>
        <end position="451"/>
    </location>
</feature>
<evidence type="ECO:0000256" key="1">
    <source>
        <dbReference type="SAM" id="Coils"/>
    </source>
</evidence>
<name>A0A814BDK5_9BILA</name>
<evidence type="ECO:0000313" key="4">
    <source>
        <dbReference type="Proteomes" id="UP000663879"/>
    </source>
</evidence>
<protein>
    <submittedName>
        <fullName evidence="3">Uncharacterized protein</fullName>
    </submittedName>
</protein>
<dbReference type="PROSITE" id="PS50096">
    <property type="entry name" value="IQ"/>
    <property type="match status" value="1"/>
</dbReference>
<dbReference type="EMBL" id="CAJNOC010002307">
    <property type="protein sequence ID" value="CAF0925240.1"/>
    <property type="molecule type" value="Genomic_DNA"/>
</dbReference>
<feature type="coiled-coil region" evidence="1">
    <location>
        <begin position="183"/>
        <end position="222"/>
    </location>
</feature>
<dbReference type="OrthoDB" id="2136082at2759"/>
<keyword evidence="1" id="KW-0175">Coiled coil</keyword>
<proteinExistence type="predicted"/>
<accession>A0A814BDK5</accession>
<sequence length="537" mass="62181">MNTSKLDTSKSSMSQPVKKEKNIREIYLNALYNNNNFAKNKKKSFTNLADDRNGSLGSSQFLEKEYNIVQRIISDTKALKRVKVVAKPDPHKQIASRYKDPEEYYQEILELKKALKILEENEIVNRTKFEYYENELTKKEQEILNLLDVKKTEEFRLLSDSKADLATLVFGLKQKVFKLEFTLKRKENEYNKLKTDLKTTNLKELKLQNERLRLELSKALMNEKDIDRLGNNSNLEVNGSRSSNSFSEKTRSESQMSMAKKEMLKKNIAIQLKSENHKETNSPLLLPKFGNYDSKITLNGSLKDKIEILDQRETELLNEISRLNQELDKFKIKNRFNKDADGESDTFSLQSARDSARSNRSSRASRKGPSQEKLNEKNQLQAIKKLQSIMRGHIERSNSLKRAEKEKMERRRSKSRSPSWRTPSPKSPRFRTPSPRASPVRRSPHFNRKRTPSPDDITSRRSPVRRSPIPRRNSPPVREQGRRSATPQRRFSSSSDDDSAVAFGNNKQNDKKNLIEKPQVDEAESGGCCSSFRSKKK</sequence>
<comment type="caution">
    <text evidence="3">The sequence shown here is derived from an EMBL/GenBank/DDBJ whole genome shotgun (WGS) entry which is preliminary data.</text>
</comment>
<dbReference type="AlphaFoldDB" id="A0A814BDK5"/>
<evidence type="ECO:0000313" key="3">
    <source>
        <dbReference type="EMBL" id="CAF0925240.1"/>
    </source>
</evidence>
<feature type="coiled-coil region" evidence="1">
    <location>
        <begin position="306"/>
        <end position="333"/>
    </location>
</feature>
<evidence type="ECO:0000256" key="2">
    <source>
        <dbReference type="SAM" id="MobiDB-lite"/>
    </source>
</evidence>
<gene>
    <name evidence="3" type="ORF">OXX778_LOCUS12603</name>
</gene>
<keyword evidence="4" id="KW-1185">Reference proteome</keyword>
<organism evidence="3 4">
    <name type="scientific">Brachionus calyciflorus</name>
    <dbReference type="NCBI Taxonomy" id="104777"/>
    <lineage>
        <taxon>Eukaryota</taxon>
        <taxon>Metazoa</taxon>
        <taxon>Spiralia</taxon>
        <taxon>Gnathifera</taxon>
        <taxon>Rotifera</taxon>
        <taxon>Eurotatoria</taxon>
        <taxon>Monogononta</taxon>
        <taxon>Pseudotrocha</taxon>
        <taxon>Ploima</taxon>
        <taxon>Brachionidae</taxon>
        <taxon>Brachionus</taxon>
    </lineage>
</organism>
<feature type="region of interest" description="Disordered" evidence="2">
    <location>
        <begin position="338"/>
        <end position="537"/>
    </location>
</feature>
<feature type="compositionally biased region" description="Low complexity" evidence="2">
    <location>
        <begin position="431"/>
        <end position="441"/>
    </location>
</feature>
<feature type="region of interest" description="Disordered" evidence="2">
    <location>
        <begin position="230"/>
        <end position="253"/>
    </location>
</feature>
<feature type="compositionally biased region" description="Basic and acidic residues" evidence="2">
    <location>
        <begin position="392"/>
        <end position="409"/>
    </location>
</feature>
<dbReference type="Proteomes" id="UP000663879">
    <property type="component" value="Unassembled WGS sequence"/>
</dbReference>
<feature type="compositionally biased region" description="Low complexity" evidence="2">
    <location>
        <begin position="465"/>
        <end position="478"/>
    </location>
</feature>